<dbReference type="Proteomes" id="UP000789739">
    <property type="component" value="Unassembled WGS sequence"/>
</dbReference>
<sequence>MQLDKNSADLLSEHTRIIIFFDEASALLDKCLSSHILLALTWWMMAYILAISGTITAVENIMICIGGSVFLQGKCYAQVSANSKHYYMKIFDMRKPEPAHSKLAFIRSPNFTPRKSKKVQAGRPE</sequence>
<dbReference type="AlphaFoldDB" id="A0A9N9BG30"/>
<keyword evidence="1" id="KW-0812">Transmembrane</keyword>
<organism evidence="2 3">
    <name type="scientific">Paraglomus brasilianum</name>
    <dbReference type="NCBI Taxonomy" id="144538"/>
    <lineage>
        <taxon>Eukaryota</taxon>
        <taxon>Fungi</taxon>
        <taxon>Fungi incertae sedis</taxon>
        <taxon>Mucoromycota</taxon>
        <taxon>Glomeromycotina</taxon>
        <taxon>Glomeromycetes</taxon>
        <taxon>Paraglomerales</taxon>
        <taxon>Paraglomeraceae</taxon>
        <taxon>Paraglomus</taxon>
    </lineage>
</organism>
<keyword evidence="3" id="KW-1185">Reference proteome</keyword>
<accession>A0A9N9BG30</accession>
<reference evidence="2" key="1">
    <citation type="submission" date="2021-06" db="EMBL/GenBank/DDBJ databases">
        <authorList>
            <person name="Kallberg Y."/>
            <person name="Tangrot J."/>
            <person name="Rosling A."/>
        </authorList>
    </citation>
    <scope>NUCLEOTIDE SEQUENCE</scope>
    <source>
        <strain evidence="2">BR232B</strain>
    </source>
</reference>
<evidence type="ECO:0000313" key="3">
    <source>
        <dbReference type="Proteomes" id="UP000789739"/>
    </source>
</evidence>
<evidence type="ECO:0000313" key="2">
    <source>
        <dbReference type="EMBL" id="CAG8563464.1"/>
    </source>
</evidence>
<keyword evidence="1" id="KW-1133">Transmembrane helix</keyword>
<proteinExistence type="predicted"/>
<name>A0A9N9BG30_9GLOM</name>
<dbReference type="EMBL" id="CAJVPI010000694">
    <property type="protein sequence ID" value="CAG8563464.1"/>
    <property type="molecule type" value="Genomic_DNA"/>
</dbReference>
<feature type="transmembrane region" description="Helical" evidence="1">
    <location>
        <begin position="36"/>
        <end position="58"/>
    </location>
</feature>
<keyword evidence="1" id="KW-0472">Membrane</keyword>
<evidence type="ECO:0000256" key="1">
    <source>
        <dbReference type="SAM" id="Phobius"/>
    </source>
</evidence>
<protein>
    <submittedName>
        <fullName evidence="2">10928_t:CDS:1</fullName>
    </submittedName>
</protein>
<comment type="caution">
    <text evidence="2">The sequence shown here is derived from an EMBL/GenBank/DDBJ whole genome shotgun (WGS) entry which is preliminary data.</text>
</comment>
<gene>
    <name evidence="2" type="ORF">PBRASI_LOCUS5714</name>
</gene>